<dbReference type="EMBL" id="SDDZ01000015">
    <property type="protein sequence ID" value="RXJ44661.1"/>
    <property type="molecule type" value="Genomic_DNA"/>
</dbReference>
<keyword evidence="2" id="KW-1185">Reference proteome</keyword>
<dbReference type="Proteomes" id="UP000289792">
    <property type="component" value="Unassembled WGS sequence"/>
</dbReference>
<name>A0A4Q0XC30_9FLAO</name>
<sequence>MKMKTGNIARRSTDYEMLGLKKTNKPEVWEDGLRTTGEKGTFEWWYFDAHLDDGSTVVILFHTKSMTKADKPLTPYIIVTIDKKDGSNITKAYEYDKEKFFASKDSCDVIIDGNYFRGNLKEYEIYFKDEDLELTAKIHRTSESWRPGTATDLFDSKGEKYFAWVVAVPKGEAEITYTYKGEKTQAKGSCYHDHNWGTISLAEVLNHWYWGRVDIGPYNVIANQSKYNNEYGNSVLKVINISKNGKIVADNEDYLTVYRSIPLLDKEFKKDISDDLVFMYDDPNDEYRYELYLFREKTIQAADLLENAVGGKGLKYGLAKIFTGFDGAYYRFLGKAELKVYKGNTLIEEFDSKTAVWELMYLGKPFE</sequence>
<evidence type="ECO:0008006" key="3">
    <source>
        <dbReference type="Google" id="ProtNLM"/>
    </source>
</evidence>
<dbReference type="Gene3D" id="2.40.370.10">
    <property type="entry name" value="AttH-like domain"/>
    <property type="match status" value="1"/>
</dbReference>
<reference evidence="1 2" key="1">
    <citation type="submission" date="2019-01" db="EMBL/GenBank/DDBJ databases">
        <title>Genome sequence of the Antarctic species Gelidibacter gilvus ACAM 158(T).</title>
        <authorList>
            <person name="Bowman J.P."/>
        </authorList>
    </citation>
    <scope>NUCLEOTIDE SEQUENCE [LARGE SCALE GENOMIC DNA]</scope>
    <source>
        <strain evidence="1 2">IC158</strain>
    </source>
</reference>
<proteinExistence type="predicted"/>
<organism evidence="1 2">
    <name type="scientific">Gelidibacter gilvus</name>
    <dbReference type="NCBI Taxonomy" id="59602"/>
    <lineage>
        <taxon>Bacteria</taxon>
        <taxon>Pseudomonadati</taxon>
        <taxon>Bacteroidota</taxon>
        <taxon>Flavobacteriia</taxon>
        <taxon>Flavobacteriales</taxon>
        <taxon>Flavobacteriaceae</taxon>
        <taxon>Gelidibacter</taxon>
    </lineage>
</organism>
<evidence type="ECO:0000313" key="2">
    <source>
        <dbReference type="Proteomes" id="UP000289792"/>
    </source>
</evidence>
<dbReference type="RefSeq" id="WP_129018707.1">
    <property type="nucleotide sequence ID" value="NZ_SDDZ01000015.1"/>
</dbReference>
<dbReference type="InterPro" id="IPR023374">
    <property type="entry name" value="AttH-like_dom_sf"/>
</dbReference>
<evidence type="ECO:0000313" key="1">
    <source>
        <dbReference type="EMBL" id="RXJ44661.1"/>
    </source>
</evidence>
<gene>
    <name evidence="1" type="ORF">ESZ48_17030</name>
</gene>
<comment type="caution">
    <text evidence="1">The sequence shown here is derived from an EMBL/GenBank/DDBJ whole genome shotgun (WGS) entry which is preliminary data.</text>
</comment>
<protein>
    <recommendedName>
        <fullName evidence="3">AttH domain-containing protein</fullName>
    </recommendedName>
</protein>
<accession>A0A4Q0XC30</accession>
<dbReference type="SUPFAM" id="SSF159245">
    <property type="entry name" value="AttH-like"/>
    <property type="match status" value="1"/>
</dbReference>
<dbReference type="AlphaFoldDB" id="A0A4Q0XC30"/>